<feature type="region of interest" description="Disordered" evidence="2">
    <location>
        <begin position="177"/>
        <end position="289"/>
    </location>
</feature>
<gene>
    <name evidence="3" type="ORF">PBY51_019709</name>
</gene>
<accession>A0AAN7XK66</accession>
<dbReference type="Proteomes" id="UP001346869">
    <property type="component" value="Unassembled WGS sequence"/>
</dbReference>
<organism evidence="3 4">
    <name type="scientific">Eleginops maclovinus</name>
    <name type="common">Patagonian blennie</name>
    <name type="synonym">Eleginus maclovinus</name>
    <dbReference type="NCBI Taxonomy" id="56733"/>
    <lineage>
        <taxon>Eukaryota</taxon>
        <taxon>Metazoa</taxon>
        <taxon>Chordata</taxon>
        <taxon>Craniata</taxon>
        <taxon>Vertebrata</taxon>
        <taxon>Euteleostomi</taxon>
        <taxon>Actinopterygii</taxon>
        <taxon>Neopterygii</taxon>
        <taxon>Teleostei</taxon>
        <taxon>Neoteleostei</taxon>
        <taxon>Acanthomorphata</taxon>
        <taxon>Eupercaria</taxon>
        <taxon>Perciformes</taxon>
        <taxon>Notothenioidei</taxon>
        <taxon>Eleginopidae</taxon>
        <taxon>Eleginops</taxon>
    </lineage>
</organism>
<evidence type="ECO:0000256" key="1">
    <source>
        <dbReference type="ARBA" id="ARBA00023054"/>
    </source>
</evidence>
<dbReference type="GO" id="GO:0005929">
    <property type="term" value="C:cilium"/>
    <property type="evidence" value="ECO:0007669"/>
    <property type="project" value="TreeGrafter"/>
</dbReference>
<evidence type="ECO:0008006" key="5">
    <source>
        <dbReference type="Google" id="ProtNLM"/>
    </source>
</evidence>
<feature type="compositionally biased region" description="Basic and acidic residues" evidence="2">
    <location>
        <begin position="185"/>
        <end position="197"/>
    </location>
</feature>
<feature type="compositionally biased region" description="Basic and acidic residues" evidence="2">
    <location>
        <begin position="234"/>
        <end position="272"/>
    </location>
</feature>
<comment type="caution">
    <text evidence="3">The sequence shown here is derived from an EMBL/GenBank/DDBJ whole genome shotgun (WGS) entry which is preliminary data.</text>
</comment>
<dbReference type="PANTHER" id="PTHR21501:SF3">
    <property type="entry name" value="PROTEIN FAM161A"/>
    <property type="match status" value="1"/>
</dbReference>
<keyword evidence="1" id="KW-0175">Coiled coil</keyword>
<evidence type="ECO:0000313" key="3">
    <source>
        <dbReference type="EMBL" id="KAK5865441.1"/>
    </source>
</evidence>
<feature type="region of interest" description="Disordered" evidence="2">
    <location>
        <begin position="63"/>
        <end position="86"/>
    </location>
</feature>
<keyword evidence="4" id="KW-1185">Reference proteome</keyword>
<dbReference type="InterPro" id="IPR051655">
    <property type="entry name" value="FAM161"/>
</dbReference>
<name>A0AAN7XK66_ELEMC</name>
<dbReference type="EMBL" id="JAUZQC010000009">
    <property type="protein sequence ID" value="KAK5865441.1"/>
    <property type="molecule type" value="Genomic_DNA"/>
</dbReference>
<protein>
    <recommendedName>
        <fullName evidence="5">Family with sequence similarity 161, member A</fullName>
    </recommendedName>
</protein>
<dbReference type="GO" id="GO:0005856">
    <property type="term" value="C:cytoskeleton"/>
    <property type="evidence" value="ECO:0007669"/>
    <property type="project" value="UniProtKB-ARBA"/>
</dbReference>
<sequence length="289" mass="33197">MSCSLLCLKPLQEKPVPNIPLNAHNPTPVAEYRSHILHYLPPPSLSKPSASVTRLSLSRKVLEERRKAEEEEERWKESQRQREKKLQRVVLKRAQANDPHRALSQTNQGKLKEFRKQELQRNKEYQQEIKEMKQRVKGRPLLLEQVAQRNAKQAAEKRYTDALQGCDLTEDFISSKAAKAGSTHKASESSDSKHCEQEEPDMGYKPVHYRKIFLGDDDVDPEEKEGGSEATSQSHRDSEDASSHHSDQNYHKDGDHQDSDGSYHYSDDHENYSDDSEHEADTSQQEEGK</sequence>
<reference evidence="3 4" key="1">
    <citation type="journal article" date="2023" name="Genes (Basel)">
        <title>Chromosome-Level Genome Assembly and Circadian Gene Repertoire of the Patagonia Blennie Eleginops maclovinus-The Closest Ancestral Proxy of Antarctic Cryonotothenioids.</title>
        <authorList>
            <person name="Cheng C.C."/>
            <person name="Rivera-Colon A.G."/>
            <person name="Minhas B.F."/>
            <person name="Wilson L."/>
            <person name="Rayamajhi N."/>
            <person name="Vargas-Chacoff L."/>
            <person name="Catchen J.M."/>
        </authorList>
    </citation>
    <scope>NUCLEOTIDE SEQUENCE [LARGE SCALE GENOMIC DNA]</scope>
    <source>
        <strain evidence="3">JMC-PN-2008</strain>
    </source>
</reference>
<evidence type="ECO:0000256" key="2">
    <source>
        <dbReference type="SAM" id="MobiDB-lite"/>
    </source>
</evidence>
<evidence type="ECO:0000313" key="4">
    <source>
        <dbReference type="Proteomes" id="UP001346869"/>
    </source>
</evidence>
<dbReference type="GO" id="GO:0044782">
    <property type="term" value="P:cilium organization"/>
    <property type="evidence" value="ECO:0007669"/>
    <property type="project" value="TreeGrafter"/>
</dbReference>
<proteinExistence type="predicted"/>
<reference evidence="3 4" key="2">
    <citation type="journal article" date="2023" name="Mol. Biol. Evol.">
        <title>Genomics of Secondarily Temperate Adaptation in the Only Non-Antarctic Icefish.</title>
        <authorList>
            <person name="Rivera-Colon A.G."/>
            <person name="Rayamajhi N."/>
            <person name="Minhas B.F."/>
            <person name="Madrigal G."/>
            <person name="Bilyk K.T."/>
            <person name="Yoon V."/>
            <person name="Hune M."/>
            <person name="Gregory S."/>
            <person name="Cheng C.H.C."/>
            <person name="Catchen J.M."/>
        </authorList>
    </citation>
    <scope>NUCLEOTIDE SEQUENCE [LARGE SCALE GENOMIC DNA]</scope>
    <source>
        <strain evidence="3">JMC-PN-2008</strain>
    </source>
</reference>
<dbReference type="PANTHER" id="PTHR21501">
    <property type="entry name" value="PROTEIN FAM-161"/>
    <property type="match status" value="1"/>
</dbReference>
<dbReference type="AlphaFoldDB" id="A0AAN7XK66"/>